<feature type="region of interest" description="Disordered" evidence="1">
    <location>
        <begin position="1"/>
        <end position="27"/>
    </location>
</feature>
<sequence length="122" mass="13992">MEECNSTSTPAEPRQKPLKDSKEDEVDPTQCQRLIGSLRYLCRSRSDLAYNAGMMSRFMEKSKVSHLAATKRILRYLKGTLDYDILFPANDKGKECKLMGYTKSIWCSDAKDIKSTTDYVFM</sequence>
<evidence type="ECO:0000256" key="1">
    <source>
        <dbReference type="SAM" id="MobiDB-lite"/>
    </source>
</evidence>
<dbReference type="PANTHER" id="PTHR11439:SF515">
    <property type="entry name" value="GAG-POL POLYPROTEIN"/>
    <property type="match status" value="1"/>
</dbReference>
<reference evidence="2 3" key="1">
    <citation type="submission" date="2023-01" db="EMBL/GenBank/DDBJ databases">
        <authorList>
            <person name="Kreplak J."/>
        </authorList>
    </citation>
    <scope>NUCLEOTIDE SEQUENCE [LARGE SCALE GENOMIC DNA]</scope>
</reference>
<keyword evidence="3" id="KW-1185">Reference proteome</keyword>
<dbReference type="EMBL" id="OX451741">
    <property type="protein sequence ID" value="CAI8616855.1"/>
    <property type="molecule type" value="Genomic_DNA"/>
</dbReference>
<feature type="compositionally biased region" description="Polar residues" evidence="1">
    <location>
        <begin position="1"/>
        <end position="10"/>
    </location>
</feature>
<organism evidence="2 3">
    <name type="scientific">Vicia faba</name>
    <name type="common">Broad bean</name>
    <name type="synonym">Faba vulgaris</name>
    <dbReference type="NCBI Taxonomy" id="3906"/>
    <lineage>
        <taxon>Eukaryota</taxon>
        <taxon>Viridiplantae</taxon>
        <taxon>Streptophyta</taxon>
        <taxon>Embryophyta</taxon>
        <taxon>Tracheophyta</taxon>
        <taxon>Spermatophyta</taxon>
        <taxon>Magnoliopsida</taxon>
        <taxon>eudicotyledons</taxon>
        <taxon>Gunneridae</taxon>
        <taxon>Pentapetalae</taxon>
        <taxon>rosids</taxon>
        <taxon>fabids</taxon>
        <taxon>Fabales</taxon>
        <taxon>Fabaceae</taxon>
        <taxon>Papilionoideae</taxon>
        <taxon>50 kb inversion clade</taxon>
        <taxon>NPAAA clade</taxon>
        <taxon>Hologalegina</taxon>
        <taxon>IRL clade</taxon>
        <taxon>Fabeae</taxon>
        <taxon>Vicia</taxon>
    </lineage>
</organism>
<dbReference type="PANTHER" id="PTHR11439">
    <property type="entry name" value="GAG-POL-RELATED RETROTRANSPOSON"/>
    <property type="match status" value="1"/>
</dbReference>
<dbReference type="Proteomes" id="UP001157006">
    <property type="component" value="Chromosome 6"/>
</dbReference>
<proteinExistence type="predicted"/>
<evidence type="ECO:0000313" key="3">
    <source>
        <dbReference type="Proteomes" id="UP001157006"/>
    </source>
</evidence>
<gene>
    <name evidence="2" type="ORF">VFH_VI048480</name>
</gene>
<accession>A0AAV1B2R5</accession>
<feature type="compositionally biased region" description="Basic and acidic residues" evidence="1">
    <location>
        <begin position="13"/>
        <end position="22"/>
    </location>
</feature>
<dbReference type="AlphaFoldDB" id="A0AAV1B2R5"/>
<name>A0AAV1B2R5_VICFA</name>
<evidence type="ECO:0000313" key="2">
    <source>
        <dbReference type="EMBL" id="CAI8616855.1"/>
    </source>
</evidence>
<protein>
    <submittedName>
        <fullName evidence="2">Uncharacterized protein</fullName>
    </submittedName>
</protein>